<dbReference type="GO" id="GO:0015658">
    <property type="term" value="F:branched-chain amino acid transmembrane transporter activity"/>
    <property type="evidence" value="ECO:0007669"/>
    <property type="project" value="InterPro"/>
</dbReference>
<feature type="transmembrane region" description="Helical" evidence="6">
    <location>
        <begin position="233"/>
        <end position="257"/>
    </location>
</feature>
<keyword evidence="5 6" id="KW-0472">Membrane</keyword>
<proteinExistence type="predicted"/>
<evidence type="ECO:0000256" key="4">
    <source>
        <dbReference type="ARBA" id="ARBA00022989"/>
    </source>
</evidence>
<keyword evidence="4 6" id="KW-1133">Transmembrane helix</keyword>
<feature type="transmembrane region" description="Helical" evidence="6">
    <location>
        <begin position="314"/>
        <end position="335"/>
    </location>
</feature>
<comment type="subcellular location">
    <subcellularLocation>
        <location evidence="1">Cell membrane</location>
        <topology evidence="1">Multi-pass membrane protein</topology>
    </subcellularLocation>
</comment>
<dbReference type="RefSeq" id="WP_092045819.1">
    <property type="nucleotide sequence ID" value="NZ_FOTK01000044.1"/>
</dbReference>
<dbReference type="InterPro" id="IPR043428">
    <property type="entry name" value="LivM-like"/>
</dbReference>
<protein>
    <submittedName>
        <fullName evidence="7">Amino acid/amide ABC transporter membrane protein 2, HAAT family</fullName>
    </submittedName>
</protein>
<evidence type="ECO:0000256" key="3">
    <source>
        <dbReference type="ARBA" id="ARBA00022692"/>
    </source>
</evidence>
<evidence type="ECO:0000256" key="6">
    <source>
        <dbReference type="SAM" id="Phobius"/>
    </source>
</evidence>
<dbReference type="OrthoDB" id="9814461at2"/>
<dbReference type="InterPro" id="IPR001851">
    <property type="entry name" value="ABC_transp_permease"/>
</dbReference>
<dbReference type="GO" id="GO:0005886">
    <property type="term" value="C:plasma membrane"/>
    <property type="evidence" value="ECO:0007669"/>
    <property type="project" value="UniProtKB-SubCell"/>
</dbReference>
<evidence type="ECO:0000256" key="1">
    <source>
        <dbReference type="ARBA" id="ARBA00004651"/>
    </source>
</evidence>
<dbReference type="AlphaFoldDB" id="A0A1I4SQZ6"/>
<keyword evidence="8" id="KW-1185">Reference proteome</keyword>
<evidence type="ECO:0000256" key="5">
    <source>
        <dbReference type="ARBA" id="ARBA00023136"/>
    </source>
</evidence>
<dbReference type="Proteomes" id="UP000199048">
    <property type="component" value="Unassembled WGS sequence"/>
</dbReference>
<feature type="transmembrane region" description="Helical" evidence="6">
    <location>
        <begin position="54"/>
        <end position="73"/>
    </location>
</feature>
<evidence type="ECO:0000313" key="7">
    <source>
        <dbReference type="EMBL" id="SFM66797.1"/>
    </source>
</evidence>
<feature type="transmembrane region" description="Helical" evidence="6">
    <location>
        <begin position="184"/>
        <end position="203"/>
    </location>
</feature>
<dbReference type="Pfam" id="PF02653">
    <property type="entry name" value="BPD_transp_2"/>
    <property type="match status" value="1"/>
</dbReference>
<reference evidence="8" key="1">
    <citation type="submission" date="2016-10" db="EMBL/GenBank/DDBJ databases">
        <authorList>
            <person name="Varghese N."/>
            <person name="Submissions S."/>
        </authorList>
    </citation>
    <scope>NUCLEOTIDE SEQUENCE [LARGE SCALE GENOMIC DNA]</scope>
    <source>
        <strain evidence="8">BL36</strain>
    </source>
</reference>
<keyword evidence="3 6" id="KW-0812">Transmembrane</keyword>
<gene>
    <name evidence="7" type="ORF">SAMN05192568_104436</name>
</gene>
<dbReference type="PANTHER" id="PTHR30482">
    <property type="entry name" value="HIGH-AFFINITY BRANCHED-CHAIN AMINO ACID TRANSPORT SYSTEM PERMEASE"/>
    <property type="match status" value="1"/>
</dbReference>
<dbReference type="CDD" id="cd06581">
    <property type="entry name" value="TM_PBP1_LivM_like"/>
    <property type="match status" value="1"/>
</dbReference>
<feature type="transmembrane region" description="Helical" evidence="6">
    <location>
        <begin position="269"/>
        <end position="294"/>
    </location>
</feature>
<sequence length="346" mass="36839">MTGTSLIAAPAISPSLDEADRRFAVKRRRSLYVGALVFAGLAALPYAIRDVYLQNVLVLTLLYAALSQSWNILGGYCGQISLGHALYFGIGAYATSILFVNYGVSPWLGLGLGAVLAASVALAIGWPCFRLGGHYFSIATIVIAEAGLLLVQNWDFVGGAMGVQWPFNPDSWATLQFARDKIPYAHLALGLFVATWLVTFVVAESRWGYGWRAVKDDPAAAQSLGVEVFRSKMAAAAISAFFTAVGGGLYASYVSYIDPESVMSFRFSLLFALPAVLGGVGTLWGALVGAAILIPITEISRSYLGGTGNGIDLIFYGGLVMVVAIARPEGVLSLFKRTRAARNEEV</sequence>
<dbReference type="EMBL" id="FOTK01000044">
    <property type="protein sequence ID" value="SFM66797.1"/>
    <property type="molecule type" value="Genomic_DNA"/>
</dbReference>
<accession>A0A1I4SQZ6</accession>
<evidence type="ECO:0000313" key="8">
    <source>
        <dbReference type="Proteomes" id="UP000199048"/>
    </source>
</evidence>
<dbReference type="STRING" id="582667.SAMN05192568_104436"/>
<keyword evidence="2" id="KW-1003">Cell membrane</keyword>
<feature type="transmembrane region" description="Helical" evidence="6">
    <location>
        <begin position="110"/>
        <end position="129"/>
    </location>
</feature>
<organism evidence="7 8">
    <name type="scientific">Methylobacterium pseudosasicola</name>
    <dbReference type="NCBI Taxonomy" id="582667"/>
    <lineage>
        <taxon>Bacteria</taxon>
        <taxon>Pseudomonadati</taxon>
        <taxon>Pseudomonadota</taxon>
        <taxon>Alphaproteobacteria</taxon>
        <taxon>Hyphomicrobiales</taxon>
        <taxon>Methylobacteriaceae</taxon>
        <taxon>Methylobacterium</taxon>
    </lineage>
</organism>
<evidence type="ECO:0000256" key="2">
    <source>
        <dbReference type="ARBA" id="ARBA00022475"/>
    </source>
</evidence>
<feature type="transmembrane region" description="Helical" evidence="6">
    <location>
        <begin position="31"/>
        <end position="48"/>
    </location>
</feature>
<feature type="transmembrane region" description="Helical" evidence="6">
    <location>
        <begin position="85"/>
        <end position="104"/>
    </location>
</feature>
<dbReference type="PANTHER" id="PTHR30482:SF10">
    <property type="entry name" value="HIGH-AFFINITY BRANCHED-CHAIN AMINO ACID TRANSPORT PROTEIN BRAE"/>
    <property type="match status" value="1"/>
</dbReference>
<name>A0A1I4SQZ6_9HYPH</name>